<dbReference type="Proteomes" id="UP000027222">
    <property type="component" value="Unassembled WGS sequence"/>
</dbReference>
<sequence>MCRRVCAGEEEEGMEGDGTTLVLDEECHKSEKVKSANEEPTPASPLNRTLSSPFSVLYNGLEFATSTHTSTPPAPADLPSESSSHRCSPHRCHAHPPSSHPSRVPPGRRKESKCCGHRCRTRPPFLPCTSVVLLCRTSSSSLMEWLPT</sequence>
<organism evidence="2 3">
    <name type="scientific">Galerina marginata (strain CBS 339.88)</name>
    <dbReference type="NCBI Taxonomy" id="685588"/>
    <lineage>
        <taxon>Eukaryota</taxon>
        <taxon>Fungi</taxon>
        <taxon>Dikarya</taxon>
        <taxon>Basidiomycota</taxon>
        <taxon>Agaricomycotina</taxon>
        <taxon>Agaricomycetes</taxon>
        <taxon>Agaricomycetidae</taxon>
        <taxon>Agaricales</taxon>
        <taxon>Agaricineae</taxon>
        <taxon>Strophariaceae</taxon>
        <taxon>Galerina</taxon>
    </lineage>
</organism>
<protein>
    <submittedName>
        <fullName evidence="2">Uncharacterized protein</fullName>
    </submittedName>
</protein>
<evidence type="ECO:0000313" key="3">
    <source>
        <dbReference type="Proteomes" id="UP000027222"/>
    </source>
</evidence>
<feature type="compositionally biased region" description="Basic and acidic residues" evidence="1">
    <location>
        <begin position="25"/>
        <end position="37"/>
    </location>
</feature>
<evidence type="ECO:0000256" key="1">
    <source>
        <dbReference type="SAM" id="MobiDB-lite"/>
    </source>
</evidence>
<dbReference type="AlphaFoldDB" id="A0A067T498"/>
<keyword evidence="3" id="KW-1185">Reference proteome</keyword>
<dbReference type="HOGENOM" id="CLU_1758926_0_0_1"/>
<gene>
    <name evidence="2" type="ORF">GALMADRAFT_592571</name>
</gene>
<dbReference type="EMBL" id="KL142384">
    <property type="protein sequence ID" value="KDR73853.1"/>
    <property type="molecule type" value="Genomic_DNA"/>
</dbReference>
<name>A0A067T498_GALM3</name>
<feature type="region of interest" description="Disordered" evidence="1">
    <location>
        <begin position="1"/>
        <end position="51"/>
    </location>
</feature>
<accession>A0A067T498</accession>
<evidence type="ECO:0000313" key="2">
    <source>
        <dbReference type="EMBL" id="KDR73853.1"/>
    </source>
</evidence>
<reference evidence="3" key="1">
    <citation type="journal article" date="2014" name="Proc. Natl. Acad. Sci. U.S.A.">
        <title>Extensive sampling of basidiomycete genomes demonstrates inadequacy of the white-rot/brown-rot paradigm for wood decay fungi.</title>
        <authorList>
            <person name="Riley R."/>
            <person name="Salamov A.A."/>
            <person name="Brown D.W."/>
            <person name="Nagy L.G."/>
            <person name="Floudas D."/>
            <person name="Held B.W."/>
            <person name="Levasseur A."/>
            <person name="Lombard V."/>
            <person name="Morin E."/>
            <person name="Otillar R."/>
            <person name="Lindquist E.A."/>
            <person name="Sun H."/>
            <person name="LaButti K.M."/>
            <person name="Schmutz J."/>
            <person name="Jabbour D."/>
            <person name="Luo H."/>
            <person name="Baker S.E."/>
            <person name="Pisabarro A.G."/>
            <person name="Walton J.D."/>
            <person name="Blanchette R.A."/>
            <person name="Henrissat B."/>
            <person name="Martin F."/>
            <person name="Cullen D."/>
            <person name="Hibbett D.S."/>
            <person name="Grigoriev I.V."/>
        </authorList>
    </citation>
    <scope>NUCLEOTIDE SEQUENCE [LARGE SCALE GENOMIC DNA]</scope>
    <source>
        <strain evidence="3">CBS 339.88</strain>
    </source>
</reference>
<feature type="region of interest" description="Disordered" evidence="1">
    <location>
        <begin position="65"/>
        <end position="111"/>
    </location>
</feature>
<proteinExistence type="predicted"/>